<dbReference type="Proteomes" id="UP000663831">
    <property type="component" value="Unassembled WGS sequence"/>
</dbReference>
<dbReference type="EMBL" id="CAJMWV010007152">
    <property type="protein sequence ID" value="CAE6527194.1"/>
    <property type="molecule type" value="Genomic_DNA"/>
</dbReference>
<feature type="transmembrane region" description="Helical" evidence="2">
    <location>
        <begin position="138"/>
        <end position="161"/>
    </location>
</feature>
<dbReference type="AlphaFoldDB" id="A0A8H3HN19"/>
<feature type="transmembrane region" description="Helical" evidence="2">
    <location>
        <begin position="94"/>
        <end position="118"/>
    </location>
</feature>
<accession>A0A8H3HN19</accession>
<feature type="transmembrane region" description="Helical" evidence="2">
    <location>
        <begin position="249"/>
        <end position="267"/>
    </location>
</feature>
<evidence type="ECO:0008006" key="5">
    <source>
        <dbReference type="Google" id="ProtNLM"/>
    </source>
</evidence>
<protein>
    <recommendedName>
        <fullName evidence="5">Transmembrane protein</fullName>
    </recommendedName>
</protein>
<proteinExistence type="predicted"/>
<keyword evidence="2" id="KW-1133">Transmembrane helix</keyword>
<evidence type="ECO:0000313" key="4">
    <source>
        <dbReference type="Proteomes" id="UP000663831"/>
    </source>
</evidence>
<evidence type="ECO:0000256" key="1">
    <source>
        <dbReference type="SAM" id="MobiDB-lite"/>
    </source>
</evidence>
<feature type="transmembrane region" description="Helical" evidence="2">
    <location>
        <begin position="12"/>
        <end position="32"/>
    </location>
</feature>
<keyword evidence="2" id="KW-0812">Transmembrane</keyword>
<sequence length="686" mass="76433">MSTSQPSLVAWQCWLTLIRLFSSVCVTGLWAWRIDGLRRILQLLAHASAVLQDPLRQLIPPFTGWFAFWIIVVLNDTFMLTIDHKRTHTYLGCIAVQAVVNFCCTFLIILHFALYRIYQAQAGFFSDFALGVGRAYTYPVHVTFGIFALFAGVCSVFILAIEVSAILTLRSTVPIIPLGKTNTKDALSELGPSLSRSHALSVLGNPRAIAIPIHLPQAVTTSSLFIVMLVKRVLAHLLFHRVRNVETRIYALIRNSFASISMIILIFRTITALQQAQNEVQTRVTSAACGLASPSHLLSILVDRPRWDGPYASQEEVNVTVSAIFASNSKRVSGCRVGWSQRFMNDFYPPAYQNRTLELFICNGVSPLDINRWEGQYYSNDAFAYHVQVQPGVKPGTASDGQMPHVWLVNTNETRGRSWSDLAEVRAYQAPLNLLRGSHIVTETNLITRRFIRSSILKDIIFSSKSEYKRLSLYPIFQLSVAALNATTTTIASATIRPALTPGLRYHRTQANIQNPNIPPSDTCDFIDDYRSSTIFNAIGSVGGLFALLQAIHLLLFGRPLLWGVTGAKTITPFGLLGGCSSRGFKRRLREEYHISSEDGTDTIRIVPFLQDFVIDFGPANFDPAQRSPRASVVLSPTQDESNEDLDGTEIPLMQMDLETGAEPPRESDIEDTNHSYDRHSIHTVV</sequence>
<reference evidence="3" key="1">
    <citation type="submission" date="2021-01" db="EMBL/GenBank/DDBJ databases">
        <authorList>
            <person name="Kaushik A."/>
        </authorList>
    </citation>
    <scope>NUCLEOTIDE SEQUENCE</scope>
    <source>
        <strain evidence="3">AG3-1AP</strain>
    </source>
</reference>
<keyword evidence="2" id="KW-0472">Membrane</keyword>
<feature type="region of interest" description="Disordered" evidence="1">
    <location>
        <begin position="626"/>
        <end position="686"/>
    </location>
</feature>
<gene>
    <name evidence="3" type="ORF">RDB_LOCUS153048</name>
</gene>
<evidence type="ECO:0000256" key="2">
    <source>
        <dbReference type="SAM" id="Phobius"/>
    </source>
</evidence>
<organism evidence="3 4">
    <name type="scientific">Rhizoctonia solani</name>
    <dbReference type="NCBI Taxonomy" id="456999"/>
    <lineage>
        <taxon>Eukaryota</taxon>
        <taxon>Fungi</taxon>
        <taxon>Dikarya</taxon>
        <taxon>Basidiomycota</taxon>
        <taxon>Agaricomycotina</taxon>
        <taxon>Agaricomycetes</taxon>
        <taxon>Cantharellales</taxon>
        <taxon>Ceratobasidiaceae</taxon>
        <taxon>Rhizoctonia</taxon>
    </lineage>
</organism>
<feature type="transmembrane region" description="Helical" evidence="2">
    <location>
        <begin position="208"/>
        <end position="229"/>
    </location>
</feature>
<feature type="compositionally biased region" description="Basic and acidic residues" evidence="1">
    <location>
        <begin position="664"/>
        <end position="686"/>
    </location>
</feature>
<comment type="caution">
    <text evidence="3">The sequence shown here is derived from an EMBL/GenBank/DDBJ whole genome shotgun (WGS) entry which is preliminary data.</text>
</comment>
<feature type="transmembrane region" description="Helical" evidence="2">
    <location>
        <begin position="62"/>
        <end position="82"/>
    </location>
</feature>
<evidence type="ECO:0000313" key="3">
    <source>
        <dbReference type="EMBL" id="CAE6527194.1"/>
    </source>
</evidence>
<name>A0A8H3HN19_9AGAM</name>
<dbReference type="OrthoDB" id="10275499at2759"/>